<feature type="region of interest" description="Disordered" evidence="1">
    <location>
        <begin position="1"/>
        <end position="30"/>
    </location>
</feature>
<dbReference type="EMBL" id="KK583380">
    <property type="protein sequence ID" value="KDO18972.1"/>
    <property type="molecule type" value="Genomic_DNA"/>
</dbReference>
<feature type="compositionally biased region" description="Low complexity" evidence="1">
    <location>
        <begin position="205"/>
        <end position="219"/>
    </location>
</feature>
<name>A0A067BWH9_SAPPC</name>
<dbReference type="KEGG" id="spar:SPRG_14809"/>
<dbReference type="AlphaFoldDB" id="A0A067BWH9"/>
<keyword evidence="3" id="KW-1185">Reference proteome</keyword>
<evidence type="ECO:0000256" key="1">
    <source>
        <dbReference type="SAM" id="MobiDB-lite"/>
    </source>
</evidence>
<dbReference type="GeneID" id="24136594"/>
<feature type="region of interest" description="Disordered" evidence="1">
    <location>
        <begin position="132"/>
        <end position="219"/>
    </location>
</feature>
<dbReference type="VEuPathDB" id="FungiDB:SPRG_14809"/>
<proteinExistence type="predicted"/>
<feature type="compositionally biased region" description="Polar residues" evidence="1">
    <location>
        <begin position="147"/>
        <end position="167"/>
    </location>
</feature>
<sequence>MGDTSRGRRAPNARPARGNGYGNQSAIAGTGIKSGMTVEDLKRLTQKRMQEATVGIAPVIPAEVITPKAKPTIAVPVVPPPFVPKTGMTVQELKQLTTLRLAQQSVGTPTHQAQAAANEYKPPMNQYYARNVTAGSTPTSSPGGTPKRQTNRSSFTSDIPTPKQVNNRAPPVAAPRNGQAKRMPDSMMYVNGGGSPNQQHHHHQAAYASAPAPQYEKVQ</sequence>
<protein>
    <submittedName>
        <fullName evidence="2">Uncharacterized protein</fullName>
    </submittedName>
</protein>
<gene>
    <name evidence="2" type="ORF">SPRG_14809</name>
</gene>
<dbReference type="OrthoDB" id="65368at2759"/>
<evidence type="ECO:0000313" key="3">
    <source>
        <dbReference type="Proteomes" id="UP000030745"/>
    </source>
</evidence>
<feature type="compositionally biased region" description="Low complexity" evidence="1">
    <location>
        <begin position="135"/>
        <end position="146"/>
    </location>
</feature>
<evidence type="ECO:0000313" key="2">
    <source>
        <dbReference type="EMBL" id="KDO18972.1"/>
    </source>
</evidence>
<accession>A0A067BWH9</accession>
<dbReference type="Proteomes" id="UP000030745">
    <property type="component" value="Unassembled WGS sequence"/>
</dbReference>
<organism evidence="2 3">
    <name type="scientific">Saprolegnia parasitica (strain CBS 223.65)</name>
    <dbReference type="NCBI Taxonomy" id="695850"/>
    <lineage>
        <taxon>Eukaryota</taxon>
        <taxon>Sar</taxon>
        <taxon>Stramenopiles</taxon>
        <taxon>Oomycota</taxon>
        <taxon>Saprolegniomycetes</taxon>
        <taxon>Saprolegniales</taxon>
        <taxon>Saprolegniaceae</taxon>
        <taxon>Saprolegnia</taxon>
    </lineage>
</organism>
<dbReference type="RefSeq" id="XP_012210320.1">
    <property type="nucleotide sequence ID" value="XM_012354930.1"/>
</dbReference>
<reference evidence="2 3" key="1">
    <citation type="journal article" date="2013" name="PLoS Genet.">
        <title>Distinctive expansion of potential virulence genes in the genome of the oomycete fish pathogen Saprolegnia parasitica.</title>
        <authorList>
            <person name="Jiang R.H."/>
            <person name="de Bruijn I."/>
            <person name="Haas B.J."/>
            <person name="Belmonte R."/>
            <person name="Lobach L."/>
            <person name="Christie J."/>
            <person name="van den Ackerveken G."/>
            <person name="Bottin A."/>
            <person name="Bulone V."/>
            <person name="Diaz-Moreno S.M."/>
            <person name="Dumas B."/>
            <person name="Fan L."/>
            <person name="Gaulin E."/>
            <person name="Govers F."/>
            <person name="Grenville-Briggs L.J."/>
            <person name="Horner N.R."/>
            <person name="Levin J.Z."/>
            <person name="Mammella M."/>
            <person name="Meijer H.J."/>
            <person name="Morris P."/>
            <person name="Nusbaum C."/>
            <person name="Oome S."/>
            <person name="Phillips A.J."/>
            <person name="van Rooyen D."/>
            <person name="Rzeszutek E."/>
            <person name="Saraiva M."/>
            <person name="Secombes C.J."/>
            <person name="Seidl M.F."/>
            <person name="Snel B."/>
            <person name="Stassen J.H."/>
            <person name="Sykes S."/>
            <person name="Tripathy S."/>
            <person name="van den Berg H."/>
            <person name="Vega-Arreguin J.C."/>
            <person name="Wawra S."/>
            <person name="Young S.K."/>
            <person name="Zeng Q."/>
            <person name="Dieguez-Uribeondo J."/>
            <person name="Russ C."/>
            <person name="Tyler B.M."/>
            <person name="van West P."/>
        </authorList>
    </citation>
    <scope>NUCLEOTIDE SEQUENCE [LARGE SCALE GENOMIC DNA]</scope>
    <source>
        <strain evidence="2 3">CBS 223.65</strain>
    </source>
</reference>